<accession>A0ACC2JCR8</accession>
<dbReference type="Proteomes" id="UP001153332">
    <property type="component" value="Unassembled WGS sequence"/>
</dbReference>
<gene>
    <name evidence="1" type="ORF">O1611_g8322</name>
</gene>
<sequence>MDKDPTGTEERCGILVAADGASSKIRASMRPGDKLQFSRAVQMSGAARERRDMLLLTRGSRHTRVGAECLETAPNPRRDNCRPREIQGVLRQAKELGKDIAEPFKLIIDATDTSSVLVLNAMGKRPSPHDMKTDPVIFIGDAYHAFAGNGANLALKDGWDLAEQLCQFSSLACAVAAYDK</sequence>
<reference evidence="1" key="1">
    <citation type="submission" date="2022-12" db="EMBL/GenBank/DDBJ databases">
        <title>Genome Sequence of Lasiodiplodia mahajangana.</title>
        <authorList>
            <person name="Buettner E."/>
        </authorList>
    </citation>
    <scope>NUCLEOTIDE SEQUENCE</scope>
    <source>
        <strain evidence="1">VT137</strain>
    </source>
</reference>
<dbReference type="EMBL" id="JAPUUL010002434">
    <property type="protein sequence ID" value="KAJ8125317.1"/>
    <property type="molecule type" value="Genomic_DNA"/>
</dbReference>
<evidence type="ECO:0000313" key="1">
    <source>
        <dbReference type="EMBL" id="KAJ8125317.1"/>
    </source>
</evidence>
<organism evidence="1 2">
    <name type="scientific">Lasiodiplodia mahajangana</name>
    <dbReference type="NCBI Taxonomy" id="1108764"/>
    <lineage>
        <taxon>Eukaryota</taxon>
        <taxon>Fungi</taxon>
        <taxon>Dikarya</taxon>
        <taxon>Ascomycota</taxon>
        <taxon>Pezizomycotina</taxon>
        <taxon>Dothideomycetes</taxon>
        <taxon>Dothideomycetes incertae sedis</taxon>
        <taxon>Botryosphaeriales</taxon>
        <taxon>Botryosphaeriaceae</taxon>
        <taxon>Lasiodiplodia</taxon>
    </lineage>
</organism>
<evidence type="ECO:0000313" key="2">
    <source>
        <dbReference type="Proteomes" id="UP001153332"/>
    </source>
</evidence>
<proteinExistence type="predicted"/>
<name>A0ACC2JCR8_9PEZI</name>
<protein>
    <submittedName>
        <fullName evidence="1">Uncharacterized protein</fullName>
    </submittedName>
</protein>
<keyword evidence="2" id="KW-1185">Reference proteome</keyword>
<comment type="caution">
    <text evidence="1">The sequence shown here is derived from an EMBL/GenBank/DDBJ whole genome shotgun (WGS) entry which is preliminary data.</text>
</comment>